<organism evidence="4 5">
    <name type="scientific">Iocasia fonsfrigidae</name>
    <dbReference type="NCBI Taxonomy" id="2682810"/>
    <lineage>
        <taxon>Bacteria</taxon>
        <taxon>Bacillati</taxon>
        <taxon>Bacillota</taxon>
        <taxon>Clostridia</taxon>
        <taxon>Halanaerobiales</taxon>
        <taxon>Halanaerobiaceae</taxon>
        <taxon>Iocasia</taxon>
    </lineage>
</organism>
<dbReference type="PROSITE" id="PS50005">
    <property type="entry name" value="TPR"/>
    <property type="match status" value="2"/>
</dbReference>
<evidence type="ECO:0000259" key="3">
    <source>
        <dbReference type="Pfam" id="PF08486"/>
    </source>
</evidence>
<gene>
    <name evidence="4" type="ORF">GM661_09890</name>
</gene>
<name>A0A8A7KFJ7_9FIRM</name>
<keyword evidence="5" id="KW-1185">Reference proteome</keyword>
<dbReference type="Pfam" id="PF08486">
    <property type="entry name" value="SpoIID"/>
    <property type="match status" value="1"/>
</dbReference>
<feature type="repeat" description="TPR" evidence="1">
    <location>
        <begin position="155"/>
        <end position="188"/>
    </location>
</feature>
<keyword evidence="2" id="KW-0812">Transmembrane</keyword>
<dbReference type="Pfam" id="PF13174">
    <property type="entry name" value="TPR_6"/>
    <property type="match status" value="1"/>
</dbReference>
<dbReference type="PANTHER" id="PTHR30032:SF4">
    <property type="entry name" value="AMIDASE ENHANCER"/>
    <property type="match status" value="1"/>
</dbReference>
<dbReference type="SUPFAM" id="SSF48452">
    <property type="entry name" value="TPR-like"/>
    <property type="match status" value="2"/>
</dbReference>
<feature type="domain" description="Sporulation stage II protein D amidase enhancer LytB N-terminal" evidence="3">
    <location>
        <begin position="414"/>
        <end position="501"/>
    </location>
</feature>
<reference evidence="4" key="1">
    <citation type="submission" date="2019-12" db="EMBL/GenBank/DDBJ databases">
        <authorList>
            <person name="zhang j."/>
            <person name="sun C.M."/>
        </authorList>
    </citation>
    <scope>NUCLEOTIDE SEQUENCE</scope>
    <source>
        <strain evidence="4">NS-1</strain>
    </source>
</reference>
<sequence length="701" mass="80080">MNKKTYLILFVIGVLASISFSTIHYYVINAGQVTTEIQKKTGFKEIDTDILFAQARDAYYAGKIIKAEELYQAINLKESNNLTALKNIYFINKELGNLKESITSLEKIVNLSDDKKWNYRLGLSYFQVGNYEQAADILNKLASEYQEVFSEKELAIINYYLGLISVKNKDLELAKEFFEKGINVSPKTTINYVELAGIHKEKGQYHDAITMYKKALRYDYSLSYIYPELADLYEQLNEVSNSYYYWKRSLSTNNKPTLASDKIDKLEEIHPELIELEKEEKNRTRTSINWSIVEPITDTADIPLIRVGLIEKAENITFQAGTNFKVFNNDQAVFNGQAKKEYTLKHKNDKFEIYSDGEILSNFKTDKLLLKLSDDHYTFDLYDISFGKGYFWAGNEDRQYRGELEILSKDNDLLTVINNINLEEYLLSVVPAEMPASWPMEALKAQAIAARSYALVHLGRHSRQGYDLCATVHCAAYNGVKSENTRTTEAVLTTKGEVINYNNRIVDAVFSSNSGGYSESSADVWGNSLPYLEGANNMMEENYSFPLEPYQLEEWLIDNPSSFSGVAKYIGSNVYRWVKYMPVDYFKERYNLTELINIIPEGRSIGGSIQSILIIGDNDKEIRVKKDSIRGSFGGLKSNRFFIDKIYDENGVITAVLFFGGGWGHNVGMDQTAAAGMAEQSYSYEDILKHFYKNTKVIKKY</sequence>
<dbReference type="KEGG" id="ifn:GM661_09890"/>
<dbReference type="GO" id="GO:0030435">
    <property type="term" value="P:sporulation resulting in formation of a cellular spore"/>
    <property type="evidence" value="ECO:0007669"/>
    <property type="project" value="InterPro"/>
</dbReference>
<dbReference type="GO" id="GO:0030288">
    <property type="term" value="C:outer membrane-bounded periplasmic space"/>
    <property type="evidence" value="ECO:0007669"/>
    <property type="project" value="TreeGrafter"/>
</dbReference>
<accession>A0A8A7KFJ7</accession>
<dbReference type="Pfam" id="PF13181">
    <property type="entry name" value="TPR_8"/>
    <property type="match status" value="2"/>
</dbReference>
<proteinExistence type="predicted"/>
<dbReference type="EMBL" id="CP046640">
    <property type="protein sequence ID" value="QTL98269.1"/>
    <property type="molecule type" value="Genomic_DNA"/>
</dbReference>
<dbReference type="NCBIfam" id="TIGR02669">
    <property type="entry name" value="SpoIID_LytB"/>
    <property type="match status" value="1"/>
</dbReference>
<dbReference type="Proteomes" id="UP000665020">
    <property type="component" value="Chromosome"/>
</dbReference>
<evidence type="ECO:0000256" key="2">
    <source>
        <dbReference type="SAM" id="Phobius"/>
    </source>
</evidence>
<evidence type="ECO:0000256" key="1">
    <source>
        <dbReference type="PROSITE-ProRule" id="PRU00339"/>
    </source>
</evidence>
<dbReference type="InterPro" id="IPR013486">
    <property type="entry name" value="SpoIID/LytB"/>
</dbReference>
<evidence type="ECO:0000313" key="5">
    <source>
        <dbReference type="Proteomes" id="UP000665020"/>
    </source>
</evidence>
<dbReference type="PANTHER" id="PTHR30032">
    <property type="entry name" value="N-ACETYLMURAMOYL-L-ALANINE AMIDASE-RELATED"/>
    <property type="match status" value="1"/>
</dbReference>
<dbReference type="Gene3D" id="1.25.40.10">
    <property type="entry name" value="Tetratricopeptide repeat domain"/>
    <property type="match status" value="2"/>
</dbReference>
<dbReference type="InterPro" id="IPR011990">
    <property type="entry name" value="TPR-like_helical_dom_sf"/>
</dbReference>
<feature type="repeat" description="TPR" evidence="1">
    <location>
        <begin position="189"/>
        <end position="222"/>
    </location>
</feature>
<keyword evidence="2" id="KW-0472">Membrane</keyword>
<evidence type="ECO:0000313" key="4">
    <source>
        <dbReference type="EMBL" id="QTL98269.1"/>
    </source>
</evidence>
<dbReference type="SMART" id="SM00028">
    <property type="entry name" value="TPR"/>
    <property type="match status" value="4"/>
</dbReference>
<dbReference type="InterPro" id="IPR013693">
    <property type="entry name" value="SpoIID/LytB_N"/>
</dbReference>
<protein>
    <submittedName>
        <fullName evidence="4">SpoIID/LytB domain-containing protein</fullName>
    </submittedName>
</protein>
<feature type="transmembrane region" description="Helical" evidence="2">
    <location>
        <begin position="7"/>
        <end position="28"/>
    </location>
</feature>
<keyword evidence="2" id="KW-1133">Transmembrane helix</keyword>
<dbReference type="RefSeq" id="WP_230866717.1">
    <property type="nucleotide sequence ID" value="NZ_CP046640.1"/>
</dbReference>
<dbReference type="InterPro" id="IPR051922">
    <property type="entry name" value="Bact_Sporulation_Assoc"/>
</dbReference>
<dbReference type="InterPro" id="IPR019734">
    <property type="entry name" value="TPR_rpt"/>
</dbReference>
<keyword evidence="1" id="KW-0802">TPR repeat</keyword>
<dbReference type="AlphaFoldDB" id="A0A8A7KFJ7"/>